<feature type="domain" description="YbaK/aminoacyl-tRNA synthetase-associated" evidence="1">
    <location>
        <begin position="26"/>
        <end position="141"/>
    </location>
</feature>
<evidence type="ECO:0008006" key="4">
    <source>
        <dbReference type="Google" id="ProtNLM"/>
    </source>
</evidence>
<feature type="domain" description="N-acetyltransferase" evidence="2">
    <location>
        <begin position="190"/>
        <end position="283"/>
    </location>
</feature>
<comment type="caution">
    <text evidence="3">The sequence shown here is derived from an EMBL/GenBank/DDBJ whole genome shotgun (WGS) entry which is preliminary data.</text>
</comment>
<dbReference type="PANTHER" id="PTHR30411">
    <property type="entry name" value="CYTOPLASMIC PROTEIN"/>
    <property type="match status" value="1"/>
</dbReference>
<name>A0A644Z1H8_9ZZZZ</name>
<dbReference type="AlphaFoldDB" id="A0A644Z1H8"/>
<evidence type="ECO:0000313" key="3">
    <source>
        <dbReference type="EMBL" id="MPM32034.1"/>
    </source>
</evidence>
<protein>
    <recommendedName>
        <fullName evidence="4">YbaK/aminoacyl-tRNA synthetase-associated domain-containing protein</fullName>
    </recommendedName>
</protein>
<dbReference type="InterPro" id="IPR007214">
    <property type="entry name" value="YbaK/aa-tRNA-synth-assoc-dom"/>
</dbReference>
<dbReference type="InterPro" id="IPR036754">
    <property type="entry name" value="YbaK/aa-tRNA-synt-asso_dom_sf"/>
</dbReference>
<organism evidence="3">
    <name type="scientific">bioreactor metagenome</name>
    <dbReference type="NCBI Taxonomy" id="1076179"/>
    <lineage>
        <taxon>unclassified sequences</taxon>
        <taxon>metagenomes</taxon>
        <taxon>ecological metagenomes</taxon>
    </lineage>
</organism>
<dbReference type="Gene3D" id="3.90.960.10">
    <property type="entry name" value="YbaK/aminoacyl-tRNA synthetase-associated domain"/>
    <property type="match status" value="1"/>
</dbReference>
<sequence>MSVEKVKDYFKSLGMEQRVWEFDTSSATVELAAETLDVRPARIAKTLSFALGEGCALVVAAGDARIDNPKFKERFKTKARMLAFDEVERLTGSVVGGVCPFALPEGVPVYLDESLKRFTTVFPACGSGNSAIELSNDELFRYSNAAGWVDVCKDWEPGNDLVIDFEPKPGMEMPQDGELTLRIKSVSLSDEKTGYVPMYRFDIVRLSDGACVGATDLRLGYVRNTFYGGNIGYSVEEQYRGHAYAQKAVRLVFEIARAHHMPYLIISCSAANEPSRKTLEHLGGLLLQTHVPPSYSALYKEGVHDSCCIFRFDL</sequence>
<dbReference type="Pfam" id="PF13302">
    <property type="entry name" value="Acetyltransf_3"/>
    <property type="match status" value="1"/>
</dbReference>
<reference evidence="3" key="1">
    <citation type="submission" date="2019-08" db="EMBL/GenBank/DDBJ databases">
        <authorList>
            <person name="Kucharzyk K."/>
            <person name="Murdoch R.W."/>
            <person name="Higgins S."/>
            <person name="Loffler F."/>
        </authorList>
    </citation>
    <scope>NUCLEOTIDE SEQUENCE</scope>
</reference>
<dbReference type="InterPro" id="IPR000182">
    <property type="entry name" value="GNAT_dom"/>
</dbReference>
<dbReference type="InterPro" id="IPR016181">
    <property type="entry name" value="Acyl_CoA_acyltransferase"/>
</dbReference>
<dbReference type="GO" id="GO:0016747">
    <property type="term" value="F:acyltransferase activity, transferring groups other than amino-acyl groups"/>
    <property type="evidence" value="ECO:0007669"/>
    <property type="project" value="InterPro"/>
</dbReference>
<dbReference type="PANTHER" id="PTHR30411:SF1">
    <property type="entry name" value="CYTOPLASMIC PROTEIN"/>
    <property type="match status" value="1"/>
</dbReference>
<accession>A0A644Z1H8</accession>
<gene>
    <name evidence="3" type="ORF">SDC9_78592</name>
</gene>
<evidence type="ECO:0000259" key="1">
    <source>
        <dbReference type="Pfam" id="PF04073"/>
    </source>
</evidence>
<evidence type="ECO:0000259" key="2">
    <source>
        <dbReference type="Pfam" id="PF13302"/>
    </source>
</evidence>
<dbReference type="SUPFAM" id="SSF55729">
    <property type="entry name" value="Acyl-CoA N-acyltransferases (Nat)"/>
    <property type="match status" value="1"/>
</dbReference>
<dbReference type="CDD" id="cd04333">
    <property type="entry name" value="ProX_deacylase"/>
    <property type="match status" value="1"/>
</dbReference>
<dbReference type="Gene3D" id="3.40.630.30">
    <property type="match status" value="1"/>
</dbReference>
<proteinExistence type="predicted"/>
<dbReference type="EMBL" id="VSSQ01006246">
    <property type="protein sequence ID" value="MPM32034.1"/>
    <property type="molecule type" value="Genomic_DNA"/>
</dbReference>
<dbReference type="SUPFAM" id="SSF55826">
    <property type="entry name" value="YbaK/ProRS associated domain"/>
    <property type="match status" value="1"/>
</dbReference>
<dbReference type="GO" id="GO:0002161">
    <property type="term" value="F:aminoacyl-tRNA deacylase activity"/>
    <property type="evidence" value="ECO:0007669"/>
    <property type="project" value="InterPro"/>
</dbReference>
<dbReference type="Pfam" id="PF04073">
    <property type="entry name" value="tRNA_edit"/>
    <property type="match status" value="1"/>
</dbReference>